<feature type="compositionally biased region" description="Acidic residues" evidence="1">
    <location>
        <begin position="135"/>
        <end position="172"/>
    </location>
</feature>
<sequence length="703" mass="78543">MKREPALPKCLFMLPTTLRAQIEANKLPLRQRSLPAMPTPIALASWNGIPPRCARGRAPILALAVIACSLLWAGSAPAGPNLQPDEAVAVSPEEQPDAMSWTKYNNYHLEALLQQNVPPREFLLPQNVTYNQPEDGGDPAEETEAEEEVEVGDDDDFEDMEWDSDESDDEGDVAIPGTAADDTTQQQQRGKPQSQQQPQQKRQAGHGSQRVKNKQRKSDVKREMQAGEINQTGCRGKQLSDGSKGESNPLPRDQPPILRPPRKPVYLMRHHNLDKIPPPNQHVTLEAKRKLRPTKIIAKGKLPIHTYNPQIGDHGKQRPLATLSNLVMNYERLPHRHVRRELERVHAMLEGNAIDAVTFACLATEEGGIATMGEAIQVAHQATQRCSNYMDELVQWLQERFNYDQPGSRRRKQWSAPAGATKTQTSGKGPRPATDVHWTKRALSPRPPKNCAANLVYLDSVVELAMHRRIVLYLFLLEPLTEPTQHHVQYQVSVEDKRPCGAVREAAPYQILRAQHIIERLMPFLEQEAAATLQDAHSMLFQWTTALWGEPITLADEGHGADTGGNLPPTQEQLHMAEDGDSAVDTEAEIPVPDRVPVVDLSQEDDGFHDGQERLHAEMTGVRADSGQQDIRVTALESTCREHTELHTSTLLRVAELKRQVKDLREGKKISPVLRSGDTAPSPHDRSPRSPRGDRDPEEDLQM</sequence>
<feature type="region of interest" description="Disordered" evidence="1">
    <location>
        <begin position="128"/>
        <end position="262"/>
    </location>
</feature>
<feature type="region of interest" description="Disordered" evidence="1">
    <location>
        <begin position="664"/>
        <end position="703"/>
    </location>
</feature>
<accession>A0A1Q9CMQ2</accession>
<name>A0A1Q9CMQ2_SYMMI</name>
<gene>
    <name evidence="2" type="ORF">AK812_SmicGene34947</name>
</gene>
<evidence type="ECO:0000256" key="1">
    <source>
        <dbReference type="SAM" id="MobiDB-lite"/>
    </source>
</evidence>
<feature type="compositionally biased region" description="Basic and acidic residues" evidence="1">
    <location>
        <begin position="216"/>
        <end position="225"/>
    </location>
</feature>
<dbReference type="AlphaFoldDB" id="A0A1Q9CMQ2"/>
<keyword evidence="3" id="KW-1185">Reference proteome</keyword>
<dbReference type="EMBL" id="LSRX01001059">
    <property type="protein sequence ID" value="OLP84200.1"/>
    <property type="molecule type" value="Genomic_DNA"/>
</dbReference>
<protein>
    <submittedName>
        <fullName evidence="2">Uncharacterized protein</fullName>
    </submittedName>
</protein>
<comment type="caution">
    <text evidence="2">The sequence shown here is derived from an EMBL/GenBank/DDBJ whole genome shotgun (WGS) entry which is preliminary data.</text>
</comment>
<dbReference type="Proteomes" id="UP000186817">
    <property type="component" value="Unassembled WGS sequence"/>
</dbReference>
<evidence type="ECO:0000313" key="3">
    <source>
        <dbReference type="Proteomes" id="UP000186817"/>
    </source>
</evidence>
<organism evidence="2 3">
    <name type="scientific">Symbiodinium microadriaticum</name>
    <name type="common">Dinoflagellate</name>
    <name type="synonym">Zooxanthella microadriatica</name>
    <dbReference type="NCBI Taxonomy" id="2951"/>
    <lineage>
        <taxon>Eukaryota</taxon>
        <taxon>Sar</taxon>
        <taxon>Alveolata</taxon>
        <taxon>Dinophyceae</taxon>
        <taxon>Suessiales</taxon>
        <taxon>Symbiodiniaceae</taxon>
        <taxon>Symbiodinium</taxon>
    </lineage>
</organism>
<feature type="compositionally biased region" description="Basic and acidic residues" evidence="1">
    <location>
        <begin position="683"/>
        <end position="695"/>
    </location>
</feature>
<evidence type="ECO:0000313" key="2">
    <source>
        <dbReference type="EMBL" id="OLP84200.1"/>
    </source>
</evidence>
<reference evidence="2 3" key="1">
    <citation type="submission" date="2016-02" db="EMBL/GenBank/DDBJ databases">
        <title>Genome analysis of coral dinoflagellate symbionts highlights evolutionary adaptations to a symbiotic lifestyle.</title>
        <authorList>
            <person name="Aranda M."/>
            <person name="Li Y."/>
            <person name="Liew Y.J."/>
            <person name="Baumgarten S."/>
            <person name="Simakov O."/>
            <person name="Wilson M."/>
            <person name="Piel J."/>
            <person name="Ashoor H."/>
            <person name="Bougouffa S."/>
            <person name="Bajic V.B."/>
            <person name="Ryu T."/>
            <person name="Ravasi T."/>
            <person name="Bayer T."/>
            <person name="Micklem G."/>
            <person name="Kim H."/>
            <person name="Bhak J."/>
            <person name="Lajeunesse T.C."/>
            <person name="Voolstra C.R."/>
        </authorList>
    </citation>
    <scope>NUCLEOTIDE SEQUENCE [LARGE SCALE GENOMIC DNA]</scope>
    <source>
        <strain evidence="2 3">CCMP2467</strain>
    </source>
</reference>
<dbReference type="OrthoDB" id="452621at2759"/>
<proteinExistence type="predicted"/>
<feature type="compositionally biased region" description="Low complexity" evidence="1">
    <location>
        <begin position="178"/>
        <end position="202"/>
    </location>
</feature>
<feature type="region of interest" description="Disordered" evidence="1">
    <location>
        <begin position="407"/>
        <end position="435"/>
    </location>
</feature>